<dbReference type="GO" id="GO:0007039">
    <property type="term" value="P:protein catabolic process in the vacuole"/>
    <property type="evidence" value="ECO:0007669"/>
    <property type="project" value="TreeGrafter"/>
</dbReference>
<accession>A0A9P6F0P9</accession>
<dbReference type="InterPro" id="IPR018618">
    <property type="entry name" value="GID4/10-like"/>
</dbReference>
<organism evidence="2 3">
    <name type="scientific">Mortierella hygrophila</name>
    <dbReference type="NCBI Taxonomy" id="979708"/>
    <lineage>
        <taxon>Eukaryota</taxon>
        <taxon>Fungi</taxon>
        <taxon>Fungi incertae sedis</taxon>
        <taxon>Mucoromycota</taxon>
        <taxon>Mortierellomycotina</taxon>
        <taxon>Mortierellomycetes</taxon>
        <taxon>Mortierellales</taxon>
        <taxon>Mortierellaceae</taxon>
        <taxon>Mortierella</taxon>
    </lineage>
</organism>
<dbReference type="PANTHER" id="PTHR14534:SF3">
    <property type="entry name" value="GID COMPLEX SUBUNIT 4 HOMOLOG"/>
    <property type="match status" value="1"/>
</dbReference>
<comment type="caution">
    <text evidence="2">The sequence shown here is derived from an EMBL/GenBank/DDBJ whole genome shotgun (WGS) entry which is preliminary data.</text>
</comment>
<dbReference type="PANTHER" id="PTHR14534">
    <property type="entry name" value="VACUOLAR IMPORT AND DEGRADATION PROTEIN 24"/>
    <property type="match status" value="1"/>
</dbReference>
<dbReference type="AlphaFoldDB" id="A0A9P6F0P9"/>
<gene>
    <name evidence="2" type="ORF">EC957_005139</name>
</gene>
<evidence type="ECO:0000313" key="2">
    <source>
        <dbReference type="EMBL" id="KAF9539679.1"/>
    </source>
</evidence>
<dbReference type="GO" id="GO:0005773">
    <property type="term" value="C:vacuole"/>
    <property type="evidence" value="ECO:0007669"/>
    <property type="project" value="GOC"/>
</dbReference>
<keyword evidence="3" id="KW-1185">Reference proteome</keyword>
<comment type="similarity">
    <text evidence="1">Belongs to the GID4/VID24 family.</text>
</comment>
<evidence type="ECO:0000313" key="3">
    <source>
        <dbReference type="Proteomes" id="UP000723463"/>
    </source>
</evidence>
<dbReference type="GO" id="GO:0045721">
    <property type="term" value="P:negative regulation of gluconeogenesis"/>
    <property type="evidence" value="ECO:0007669"/>
    <property type="project" value="TreeGrafter"/>
</dbReference>
<dbReference type="Proteomes" id="UP000723463">
    <property type="component" value="Unassembled WGS sequence"/>
</dbReference>
<dbReference type="GO" id="GO:0043161">
    <property type="term" value="P:proteasome-mediated ubiquitin-dependent protein catabolic process"/>
    <property type="evidence" value="ECO:0007669"/>
    <property type="project" value="TreeGrafter"/>
</dbReference>
<evidence type="ECO:0000256" key="1">
    <source>
        <dbReference type="ARBA" id="ARBA00061469"/>
    </source>
</evidence>
<name>A0A9P6F0P9_9FUNG</name>
<proteinExistence type="inferred from homology"/>
<dbReference type="GO" id="GO:0034657">
    <property type="term" value="C:GID complex"/>
    <property type="evidence" value="ECO:0007669"/>
    <property type="project" value="TreeGrafter"/>
</dbReference>
<dbReference type="GO" id="GO:0006623">
    <property type="term" value="P:protein targeting to vacuole"/>
    <property type="evidence" value="ECO:0007669"/>
    <property type="project" value="TreeGrafter"/>
</dbReference>
<dbReference type="Pfam" id="PF09783">
    <property type="entry name" value="Vac_ImportDeg"/>
    <property type="match status" value="1"/>
</dbReference>
<reference evidence="2" key="1">
    <citation type="journal article" date="2020" name="Fungal Divers.">
        <title>Resolving the Mortierellaceae phylogeny through synthesis of multi-gene phylogenetics and phylogenomics.</title>
        <authorList>
            <person name="Vandepol N."/>
            <person name="Liber J."/>
            <person name="Desiro A."/>
            <person name="Na H."/>
            <person name="Kennedy M."/>
            <person name="Barry K."/>
            <person name="Grigoriev I.V."/>
            <person name="Miller A.N."/>
            <person name="O'Donnell K."/>
            <person name="Stajich J.E."/>
            <person name="Bonito G."/>
        </authorList>
    </citation>
    <scope>NUCLEOTIDE SEQUENCE</scope>
    <source>
        <strain evidence="2">NRRL 2591</strain>
    </source>
</reference>
<dbReference type="EMBL" id="JAAAXW010000234">
    <property type="protein sequence ID" value="KAF9539679.1"/>
    <property type="molecule type" value="Genomic_DNA"/>
</dbReference>
<sequence>MELDAHSPTCALHLSSMAIRKQQAKQRQFELLQRHQQKQQRRKLDPYEAVRVHPSKTFHLYTGSRFQGKQRSGSHSYDVVVDIKHVDLNDSFLCGYLHIKGLTEEYPELTTYFEAEIIGPKHSFFTRKWDADELVDEEHWTLFRPFECLSSSVFCGRDKHVDKGEGRASKCIYRHHYDSQTYDHRSEDVVFMRWKEHFLVPDHQVQGITGASFAGFYYICYSKVTGHIIGFYYHHSSEKFQQLLLAPVQERSFGSVEYR</sequence>
<protein>
    <recommendedName>
        <fullName evidence="4">Vacuolar import and degradation protein</fullName>
    </recommendedName>
</protein>
<evidence type="ECO:0008006" key="4">
    <source>
        <dbReference type="Google" id="ProtNLM"/>
    </source>
</evidence>